<dbReference type="PANTHER" id="PTHR33446:SF2">
    <property type="entry name" value="PROTEIN TONB"/>
    <property type="match status" value="1"/>
</dbReference>
<feature type="domain" description="TonB C-terminal" evidence="12">
    <location>
        <begin position="115"/>
        <end position="206"/>
    </location>
</feature>
<organism evidence="13 14">
    <name type="scientific">Vulcaniibacterium thermophilum</name>
    <dbReference type="NCBI Taxonomy" id="1169913"/>
    <lineage>
        <taxon>Bacteria</taxon>
        <taxon>Pseudomonadati</taxon>
        <taxon>Pseudomonadota</taxon>
        <taxon>Gammaproteobacteria</taxon>
        <taxon>Lysobacterales</taxon>
        <taxon>Lysobacteraceae</taxon>
        <taxon>Vulcaniibacterium</taxon>
    </lineage>
</organism>
<gene>
    <name evidence="13" type="ORF">GCM10007167_03760</name>
</gene>
<keyword evidence="9 10" id="KW-0472">Membrane</keyword>
<proteinExistence type="inferred from homology"/>
<feature type="transmembrane region" description="Helical" evidence="10">
    <location>
        <begin position="20"/>
        <end position="40"/>
    </location>
</feature>
<sequence length="206" mass="21774">MTLSSVPPAPRGAGWRPGRYGVLAILGAAALGLALFFWVTRQPPHERFLRSGEVPPVAAPSDYAPLPAPLPAGSERGASGMDRSAPPPARPRVAERARETPPPGTAAPGTAPRATVPPRPIASQSPPPRYPPQALRRGESGTVLVRVRVGADGTPEDVSIADSSGSRLLDREALEAVRRWRFTPATANGRPVADTVQVPIDFRTER</sequence>
<dbReference type="GO" id="GO:0098797">
    <property type="term" value="C:plasma membrane protein complex"/>
    <property type="evidence" value="ECO:0007669"/>
    <property type="project" value="TreeGrafter"/>
</dbReference>
<dbReference type="GO" id="GO:0030288">
    <property type="term" value="C:outer membrane-bounded periplasmic space"/>
    <property type="evidence" value="ECO:0007669"/>
    <property type="project" value="InterPro"/>
</dbReference>
<dbReference type="NCBIfam" id="TIGR01352">
    <property type="entry name" value="tonB_Cterm"/>
    <property type="match status" value="1"/>
</dbReference>
<evidence type="ECO:0000256" key="5">
    <source>
        <dbReference type="ARBA" id="ARBA00022519"/>
    </source>
</evidence>
<keyword evidence="8 10" id="KW-1133">Transmembrane helix</keyword>
<keyword evidence="10" id="KW-0735">Signal-anchor</keyword>
<evidence type="ECO:0000259" key="12">
    <source>
        <dbReference type="PROSITE" id="PS52015"/>
    </source>
</evidence>
<dbReference type="PANTHER" id="PTHR33446">
    <property type="entry name" value="PROTEIN TONB-RELATED"/>
    <property type="match status" value="1"/>
</dbReference>
<keyword evidence="6 10" id="KW-0812">Transmembrane</keyword>
<feature type="region of interest" description="Disordered" evidence="11">
    <location>
        <begin position="60"/>
        <end position="141"/>
    </location>
</feature>
<evidence type="ECO:0000256" key="11">
    <source>
        <dbReference type="SAM" id="MobiDB-lite"/>
    </source>
</evidence>
<keyword evidence="4 10" id="KW-1003">Cell membrane</keyword>
<dbReference type="Pfam" id="PF03544">
    <property type="entry name" value="TonB_C"/>
    <property type="match status" value="1"/>
</dbReference>
<dbReference type="GO" id="GO:0055085">
    <property type="term" value="P:transmembrane transport"/>
    <property type="evidence" value="ECO:0007669"/>
    <property type="project" value="InterPro"/>
</dbReference>
<comment type="similarity">
    <text evidence="2 10">Belongs to the TonB family.</text>
</comment>
<dbReference type="GO" id="GO:0031992">
    <property type="term" value="F:energy transducer activity"/>
    <property type="evidence" value="ECO:0007669"/>
    <property type="project" value="InterPro"/>
</dbReference>
<feature type="compositionally biased region" description="Pro residues" evidence="11">
    <location>
        <begin position="115"/>
        <end position="131"/>
    </location>
</feature>
<reference evidence="13" key="2">
    <citation type="submission" date="2020-09" db="EMBL/GenBank/DDBJ databases">
        <authorList>
            <person name="Sun Q."/>
            <person name="Kim S."/>
        </authorList>
    </citation>
    <scope>NUCLEOTIDE SEQUENCE</scope>
    <source>
        <strain evidence="13">KCTC 32020</strain>
    </source>
</reference>
<protein>
    <recommendedName>
        <fullName evidence="10">Protein TonB</fullName>
    </recommendedName>
</protein>
<evidence type="ECO:0000256" key="7">
    <source>
        <dbReference type="ARBA" id="ARBA00022927"/>
    </source>
</evidence>
<dbReference type="InterPro" id="IPR006260">
    <property type="entry name" value="TonB/TolA_C"/>
</dbReference>
<evidence type="ECO:0000256" key="9">
    <source>
        <dbReference type="ARBA" id="ARBA00023136"/>
    </source>
</evidence>
<dbReference type="PRINTS" id="PR01374">
    <property type="entry name" value="TONBPROTEIN"/>
</dbReference>
<dbReference type="Proteomes" id="UP000636453">
    <property type="component" value="Unassembled WGS sequence"/>
</dbReference>
<dbReference type="GO" id="GO:0015891">
    <property type="term" value="P:siderophore transport"/>
    <property type="evidence" value="ECO:0007669"/>
    <property type="project" value="InterPro"/>
</dbReference>
<comment type="caution">
    <text evidence="13">The sequence shown here is derived from an EMBL/GenBank/DDBJ whole genome shotgun (WGS) entry which is preliminary data.</text>
</comment>
<keyword evidence="14" id="KW-1185">Reference proteome</keyword>
<evidence type="ECO:0000256" key="3">
    <source>
        <dbReference type="ARBA" id="ARBA00022448"/>
    </source>
</evidence>
<dbReference type="Gene3D" id="3.30.1150.10">
    <property type="match status" value="1"/>
</dbReference>
<name>A0A918YWE0_9GAMM</name>
<reference evidence="13" key="1">
    <citation type="journal article" date="2014" name="Int. J. Syst. Evol. Microbiol.">
        <title>Complete genome sequence of Corynebacterium casei LMG S-19264T (=DSM 44701T), isolated from a smear-ripened cheese.</title>
        <authorList>
            <consortium name="US DOE Joint Genome Institute (JGI-PGF)"/>
            <person name="Walter F."/>
            <person name="Albersmeier A."/>
            <person name="Kalinowski J."/>
            <person name="Ruckert C."/>
        </authorList>
    </citation>
    <scope>NUCLEOTIDE SEQUENCE</scope>
    <source>
        <strain evidence="13">KCTC 32020</strain>
    </source>
</reference>
<evidence type="ECO:0000256" key="2">
    <source>
        <dbReference type="ARBA" id="ARBA00006555"/>
    </source>
</evidence>
<dbReference type="AlphaFoldDB" id="A0A918YWE0"/>
<comment type="subcellular location">
    <subcellularLocation>
        <location evidence="1 10">Cell inner membrane</location>
        <topology evidence="1 10">Single-pass membrane protein</topology>
        <orientation evidence="1 10">Periplasmic side</orientation>
    </subcellularLocation>
</comment>
<keyword evidence="3 10" id="KW-0813">Transport</keyword>
<evidence type="ECO:0000256" key="6">
    <source>
        <dbReference type="ARBA" id="ARBA00022692"/>
    </source>
</evidence>
<keyword evidence="7 10" id="KW-0653">Protein transport</keyword>
<evidence type="ECO:0000313" key="13">
    <source>
        <dbReference type="EMBL" id="GHE25970.1"/>
    </source>
</evidence>
<dbReference type="InterPro" id="IPR003538">
    <property type="entry name" value="TonB"/>
</dbReference>
<evidence type="ECO:0000256" key="4">
    <source>
        <dbReference type="ARBA" id="ARBA00022475"/>
    </source>
</evidence>
<accession>A0A918YWE0</accession>
<dbReference type="RefSeq" id="WP_189766589.1">
    <property type="nucleotide sequence ID" value="NZ_BNCF01000001.1"/>
</dbReference>
<evidence type="ECO:0000256" key="8">
    <source>
        <dbReference type="ARBA" id="ARBA00022989"/>
    </source>
</evidence>
<evidence type="ECO:0000313" key="14">
    <source>
        <dbReference type="Proteomes" id="UP000636453"/>
    </source>
</evidence>
<comment type="function">
    <text evidence="10">Interacts with outer membrane receptor proteins that carry out high-affinity binding and energy dependent uptake into the periplasmic space of specific substrates. It could act to transduce energy from the cytoplasmic membrane to specific energy-requiring processes in the outer membrane, resulting in the release into the periplasm of ligands bound by these outer membrane proteins.</text>
</comment>
<dbReference type="SUPFAM" id="SSF74653">
    <property type="entry name" value="TolA/TonB C-terminal domain"/>
    <property type="match status" value="1"/>
</dbReference>
<dbReference type="PROSITE" id="PS52015">
    <property type="entry name" value="TONB_CTD"/>
    <property type="match status" value="1"/>
</dbReference>
<evidence type="ECO:0000256" key="10">
    <source>
        <dbReference type="RuleBase" id="RU362123"/>
    </source>
</evidence>
<keyword evidence="5 10" id="KW-0997">Cell inner membrane</keyword>
<evidence type="ECO:0000256" key="1">
    <source>
        <dbReference type="ARBA" id="ARBA00004383"/>
    </source>
</evidence>
<dbReference type="EMBL" id="BNCF01000001">
    <property type="protein sequence ID" value="GHE25970.1"/>
    <property type="molecule type" value="Genomic_DNA"/>
</dbReference>
<dbReference type="InterPro" id="IPR051045">
    <property type="entry name" value="TonB-dependent_transducer"/>
</dbReference>
<dbReference type="GO" id="GO:0015031">
    <property type="term" value="P:protein transport"/>
    <property type="evidence" value="ECO:0007669"/>
    <property type="project" value="UniProtKB-UniRule"/>
</dbReference>
<dbReference type="InterPro" id="IPR037682">
    <property type="entry name" value="TonB_C"/>
</dbReference>